<dbReference type="InterPro" id="IPR020946">
    <property type="entry name" value="Flavin_mOase-like"/>
</dbReference>
<organism evidence="7 8">
    <name type="scientific">Apiospora kogelbergensis</name>
    <dbReference type="NCBI Taxonomy" id="1337665"/>
    <lineage>
        <taxon>Eukaryota</taxon>
        <taxon>Fungi</taxon>
        <taxon>Dikarya</taxon>
        <taxon>Ascomycota</taxon>
        <taxon>Pezizomycotina</taxon>
        <taxon>Sordariomycetes</taxon>
        <taxon>Xylariomycetidae</taxon>
        <taxon>Amphisphaeriales</taxon>
        <taxon>Apiosporaceae</taxon>
        <taxon>Apiospora</taxon>
    </lineage>
</organism>
<evidence type="ECO:0000256" key="2">
    <source>
        <dbReference type="ARBA" id="ARBA00022630"/>
    </source>
</evidence>
<dbReference type="AlphaFoldDB" id="A0AAW0Q6D4"/>
<evidence type="ECO:0000313" key="7">
    <source>
        <dbReference type="EMBL" id="KAK8092790.1"/>
    </source>
</evidence>
<dbReference type="EMBL" id="JAQQWP010000012">
    <property type="protein sequence ID" value="KAK8092790.1"/>
    <property type="molecule type" value="Genomic_DNA"/>
</dbReference>
<keyword evidence="5" id="KW-0560">Oxidoreductase</keyword>
<keyword evidence="3" id="KW-0274">FAD</keyword>
<dbReference type="InterPro" id="IPR000960">
    <property type="entry name" value="Flavin_mOase"/>
</dbReference>
<dbReference type="PANTHER" id="PTHR23023">
    <property type="entry name" value="DIMETHYLANILINE MONOOXYGENASE"/>
    <property type="match status" value="1"/>
</dbReference>
<dbReference type="PRINTS" id="PR00370">
    <property type="entry name" value="FMOXYGENASE"/>
</dbReference>
<feature type="region of interest" description="Disordered" evidence="6">
    <location>
        <begin position="476"/>
        <end position="500"/>
    </location>
</feature>
<evidence type="ECO:0000256" key="3">
    <source>
        <dbReference type="ARBA" id="ARBA00022827"/>
    </source>
</evidence>
<evidence type="ECO:0000256" key="6">
    <source>
        <dbReference type="SAM" id="MobiDB-lite"/>
    </source>
</evidence>
<keyword evidence="8" id="KW-1185">Reference proteome</keyword>
<sequence>MEKVNIAVIGTGPAGLTALKALREEGFNAVAFERRDRVGGLWAYSSDPAFTSVIDGTVCNISKFVVSSSATVHIRRVRRDNLMRYSRDSVTFPCLEKDSPVYLTGGQVAEYFHQYAVHFKLLEHVRFQTTVRKVFRNAADDGWDIHITDVDGDKILSFHKVVIGSGNESKPSWPSMPGRDKFKGVLIHGQAYRSPGQFQGKRVLVVGMGNTGTDTATGLCNHASKVYHSYRRGRLMVSRYEDDGTPFDIRPTWPVLCLKYLLDAWVPWLTAPLIDRLLLRKMVRDAARTEPELRPGETYAQRRARAEAKVRGDWRLADFPSLSRRHPTVNEQWFPAVQTGAIAPVRGFKGFVGEGEVLLDDGTVLEVDAVIMCTGYEYCDFGLVPELDMDGAGGLPARTAASLAEEKEKMGDTTPKGEGRSDDVPHLPRLYHLIFPPRWADSIAFLSCYAPQEAVWNVCDLASMAVAQIWAAATAAKSPPSPARENPKTGPAGRRRPATLPARAAMDRQVDAYHAWWRAQWAADRATLPGFVRADAFVRFLHGAAGTGLHARVDHAAALWCGGWRLWWDDRALYAWLARGPVHPAAYRVFETNPRGVPGCGRRAWGGARGVLGALYEEVEELRRDAARRAAAKTK</sequence>
<name>A0AAW0Q6D4_9PEZI</name>
<proteinExistence type="inferred from homology"/>
<gene>
    <name evidence="7" type="ORF">PG999_014377</name>
</gene>
<reference evidence="7 8" key="1">
    <citation type="submission" date="2023-01" db="EMBL/GenBank/DDBJ databases">
        <title>Analysis of 21 Apiospora genomes using comparative genomics revels a genus with tremendous synthesis potential of carbohydrate active enzymes and secondary metabolites.</title>
        <authorList>
            <person name="Sorensen T."/>
        </authorList>
    </citation>
    <scope>NUCLEOTIDE SEQUENCE [LARGE SCALE GENOMIC DNA]</scope>
    <source>
        <strain evidence="7 8">CBS 117206</strain>
    </source>
</reference>
<comment type="caution">
    <text evidence="7">The sequence shown here is derived from an EMBL/GenBank/DDBJ whole genome shotgun (WGS) entry which is preliminary data.</text>
</comment>
<protein>
    <submittedName>
        <fullName evidence="7">Uncharacterized protein</fullName>
    </submittedName>
</protein>
<dbReference type="SUPFAM" id="SSF51905">
    <property type="entry name" value="FAD/NAD(P)-binding domain"/>
    <property type="match status" value="2"/>
</dbReference>
<dbReference type="GO" id="GO:0050661">
    <property type="term" value="F:NADP binding"/>
    <property type="evidence" value="ECO:0007669"/>
    <property type="project" value="InterPro"/>
</dbReference>
<dbReference type="Pfam" id="PF00743">
    <property type="entry name" value="FMO-like"/>
    <property type="match status" value="1"/>
</dbReference>
<comment type="similarity">
    <text evidence="1">Belongs to the FMO family.</text>
</comment>
<dbReference type="Gene3D" id="3.50.50.60">
    <property type="entry name" value="FAD/NAD(P)-binding domain"/>
    <property type="match status" value="2"/>
</dbReference>
<dbReference type="InterPro" id="IPR050346">
    <property type="entry name" value="FMO-like"/>
</dbReference>
<keyword evidence="4" id="KW-0521">NADP</keyword>
<dbReference type="InterPro" id="IPR036188">
    <property type="entry name" value="FAD/NAD-bd_sf"/>
</dbReference>
<evidence type="ECO:0000256" key="1">
    <source>
        <dbReference type="ARBA" id="ARBA00009183"/>
    </source>
</evidence>
<dbReference type="Proteomes" id="UP001392437">
    <property type="component" value="Unassembled WGS sequence"/>
</dbReference>
<dbReference type="GO" id="GO:0004499">
    <property type="term" value="F:N,N-dimethylaniline monooxygenase activity"/>
    <property type="evidence" value="ECO:0007669"/>
    <property type="project" value="InterPro"/>
</dbReference>
<keyword evidence="2" id="KW-0285">Flavoprotein</keyword>
<evidence type="ECO:0000256" key="5">
    <source>
        <dbReference type="ARBA" id="ARBA00023002"/>
    </source>
</evidence>
<evidence type="ECO:0000256" key="4">
    <source>
        <dbReference type="ARBA" id="ARBA00022857"/>
    </source>
</evidence>
<evidence type="ECO:0000313" key="8">
    <source>
        <dbReference type="Proteomes" id="UP001392437"/>
    </source>
</evidence>
<accession>A0AAW0Q6D4</accession>
<dbReference type="GO" id="GO:0050660">
    <property type="term" value="F:flavin adenine dinucleotide binding"/>
    <property type="evidence" value="ECO:0007669"/>
    <property type="project" value="InterPro"/>
</dbReference>